<evidence type="ECO:0000313" key="1">
    <source>
        <dbReference type="EMBL" id="KAJ6956898.1"/>
    </source>
</evidence>
<reference evidence="1 3" key="1">
    <citation type="journal article" date="2023" name="Mol. Ecol. Resour.">
        <title>Chromosome-level genome assembly of a triploid poplar Populus alba 'Berolinensis'.</title>
        <authorList>
            <person name="Chen S."/>
            <person name="Yu Y."/>
            <person name="Wang X."/>
            <person name="Wang S."/>
            <person name="Zhang T."/>
            <person name="Zhou Y."/>
            <person name="He R."/>
            <person name="Meng N."/>
            <person name="Wang Y."/>
            <person name="Liu W."/>
            <person name="Liu Z."/>
            <person name="Liu J."/>
            <person name="Guo Q."/>
            <person name="Huang H."/>
            <person name="Sederoff R.R."/>
            <person name="Wang G."/>
            <person name="Qu G."/>
            <person name="Chen S."/>
        </authorList>
    </citation>
    <scope>NUCLEOTIDE SEQUENCE [LARGE SCALE GENOMIC DNA]</scope>
    <source>
        <strain evidence="1">SC-2020</strain>
    </source>
</reference>
<evidence type="ECO:0000313" key="3">
    <source>
        <dbReference type="Proteomes" id="UP001164929"/>
    </source>
</evidence>
<dbReference type="AlphaFoldDB" id="A0AAD6LBN5"/>
<dbReference type="Proteomes" id="UP001164929">
    <property type="component" value="Chromosome 15"/>
</dbReference>
<protein>
    <submittedName>
        <fullName evidence="1">Uncharacterized protein</fullName>
    </submittedName>
</protein>
<accession>A0AAD6LBN5</accession>
<dbReference type="Proteomes" id="UP001164929">
    <property type="component" value="Chromosome 18"/>
</dbReference>
<gene>
    <name evidence="2" type="ORF">NC653_035098</name>
    <name evidence="1" type="ORF">NC653_038959</name>
</gene>
<name>A0AAD6LBN5_9ROSI</name>
<keyword evidence="3" id="KW-1185">Reference proteome</keyword>
<dbReference type="EMBL" id="JAQIZT010000015">
    <property type="protein sequence ID" value="KAJ6970712.1"/>
    <property type="molecule type" value="Genomic_DNA"/>
</dbReference>
<dbReference type="EMBL" id="JAQIZT010000018">
    <property type="protein sequence ID" value="KAJ6956898.1"/>
    <property type="molecule type" value="Genomic_DNA"/>
</dbReference>
<comment type="caution">
    <text evidence="1">The sequence shown here is derived from an EMBL/GenBank/DDBJ whole genome shotgun (WGS) entry which is preliminary data.</text>
</comment>
<sequence length="23" mass="2871">MDPYEHKVSIMLFFKCYLLQFMS</sequence>
<evidence type="ECO:0000313" key="2">
    <source>
        <dbReference type="EMBL" id="KAJ6970712.1"/>
    </source>
</evidence>
<organism evidence="1 3">
    <name type="scientific">Populus alba x Populus x berolinensis</name>
    <dbReference type="NCBI Taxonomy" id="444605"/>
    <lineage>
        <taxon>Eukaryota</taxon>
        <taxon>Viridiplantae</taxon>
        <taxon>Streptophyta</taxon>
        <taxon>Embryophyta</taxon>
        <taxon>Tracheophyta</taxon>
        <taxon>Spermatophyta</taxon>
        <taxon>Magnoliopsida</taxon>
        <taxon>eudicotyledons</taxon>
        <taxon>Gunneridae</taxon>
        <taxon>Pentapetalae</taxon>
        <taxon>rosids</taxon>
        <taxon>fabids</taxon>
        <taxon>Malpighiales</taxon>
        <taxon>Salicaceae</taxon>
        <taxon>Saliceae</taxon>
        <taxon>Populus</taxon>
    </lineage>
</organism>
<proteinExistence type="predicted"/>